<name>A0A2A9CQ79_9ACTN</name>
<dbReference type="PANTHER" id="PTHR11066:SF34">
    <property type="entry name" value="ACYL-COENZYME A THIOESTERASE 8"/>
    <property type="match status" value="1"/>
</dbReference>
<dbReference type="InterPro" id="IPR025652">
    <property type="entry name" value="TesB_C"/>
</dbReference>
<dbReference type="InterPro" id="IPR029069">
    <property type="entry name" value="HotDog_dom_sf"/>
</dbReference>
<dbReference type="CDD" id="cd03444">
    <property type="entry name" value="Thioesterase_II_repeat1"/>
    <property type="match status" value="1"/>
</dbReference>
<keyword evidence="6" id="KW-1185">Reference proteome</keyword>
<reference evidence="5 6" key="1">
    <citation type="submission" date="2017-10" db="EMBL/GenBank/DDBJ databases">
        <title>Sequencing the genomes of 1000 actinobacteria strains.</title>
        <authorList>
            <person name="Klenk H.-P."/>
        </authorList>
    </citation>
    <scope>NUCLEOTIDE SEQUENCE [LARGE SCALE GENOMIC DNA]</scope>
    <source>
        <strain evidence="5 6">DSM 15597</strain>
    </source>
</reference>
<accession>A0A2A9CQ79</accession>
<comment type="similarity">
    <text evidence="1">Belongs to the C/M/P thioester hydrolase family.</text>
</comment>
<dbReference type="SUPFAM" id="SSF54637">
    <property type="entry name" value="Thioesterase/thiol ester dehydrase-isomerase"/>
    <property type="match status" value="2"/>
</dbReference>
<evidence type="ECO:0000313" key="5">
    <source>
        <dbReference type="EMBL" id="PFG16584.1"/>
    </source>
</evidence>
<evidence type="ECO:0000313" key="6">
    <source>
        <dbReference type="Proteomes" id="UP000226079"/>
    </source>
</evidence>
<dbReference type="InterPro" id="IPR003703">
    <property type="entry name" value="Acyl_CoA_thio"/>
</dbReference>
<dbReference type="RefSeq" id="WP_098460108.1">
    <property type="nucleotide sequence ID" value="NZ_PDJC01000001.1"/>
</dbReference>
<dbReference type="GO" id="GO:0047617">
    <property type="term" value="F:fatty acyl-CoA hydrolase activity"/>
    <property type="evidence" value="ECO:0007669"/>
    <property type="project" value="InterPro"/>
</dbReference>
<organism evidence="5 6">
    <name type="scientific">Propionicimonas paludicola</name>
    <dbReference type="NCBI Taxonomy" id="185243"/>
    <lineage>
        <taxon>Bacteria</taxon>
        <taxon>Bacillati</taxon>
        <taxon>Actinomycetota</taxon>
        <taxon>Actinomycetes</taxon>
        <taxon>Propionibacteriales</taxon>
        <taxon>Nocardioidaceae</taxon>
        <taxon>Propionicimonas</taxon>
    </lineage>
</organism>
<proteinExistence type="inferred from homology"/>
<dbReference type="PANTHER" id="PTHR11066">
    <property type="entry name" value="ACYL-COA THIOESTERASE"/>
    <property type="match status" value="1"/>
</dbReference>
<dbReference type="CDD" id="cd03445">
    <property type="entry name" value="Thioesterase_II_repeat2"/>
    <property type="match status" value="1"/>
</dbReference>
<dbReference type="Proteomes" id="UP000226079">
    <property type="component" value="Unassembled WGS sequence"/>
</dbReference>
<keyword evidence="2" id="KW-0378">Hydrolase</keyword>
<evidence type="ECO:0000259" key="4">
    <source>
        <dbReference type="Pfam" id="PF13622"/>
    </source>
</evidence>
<comment type="caution">
    <text evidence="5">The sequence shown here is derived from an EMBL/GenBank/DDBJ whole genome shotgun (WGS) entry which is preliminary data.</text>
</comment>
<feature type="domain" description="Acyl-CoA thioesterase 2 C-terminal" evidence="3">
    <location>
        <begin position="178"/>
        <end position="281"/>
    </location>
</feature>
<dbReference type="GO" id="GO:0006637">
    <property type="term" value="P:acyl-CoA metabolic process"/>
    <property type="evidence" value="ECO:0007669"/>
    <property type="project" value="InterPro"/>
</dbReference>
<evidence type="ECO:0000256" key="2">
    <source>
        <dbReference type="ARBA" id="ARBA00022801"/>
    </source>
</evidence>
<gene>
    <name evidence="5" type="ORF">ATK74_1131</name>
</gene>
<dbReference type="EMBL" id="PDJC01000001">
    <property type="protein sequence ID" value="PFG16584.1"/>
    <property type="molecule type" value="Genomic_DNA"/>
</dbReference>
<sequence>MPGSVAEFISLLELEQLSTDEFVAVGADPQSGMLQRVFGGQVLAQALTAGYRTVADDRVAHSLGAYFLRAGIFGVPISYRVERTRDGGSFSTRRVLASQQGKPIFSMVASFHVDEPGLDHSDVMPLDVPAPEDCPPLSEVLGARGGRAAAAWQSEWGVIETRFASDTSSFDPTARRDAEMKVWVRASSPLPDVGWLHQAMLAYASDLTLLAVSTVPHPVEFAGPKMQVASVNHSMWFHRPARADEWLLYDQVSPSASSGLGFSFGRMFAGGGLAASCAQEGLIRLID</sequence>
<evidence type="ECO:0000256" key="1">
    <source>
        <dbReference type="ARBA" id="ARBA00006538"/>
    </source>
</evidence>
<dbReference type="InterPro" id="IPR049449">
    <property type="entry name" value="TesB_ACOT8-like_N"/>
</dbReference>
<dbReference type="InterPro" id="IPR042171">
    <property type="entry name" value="Acyl-CoA_hotdog"/>
</dbReference>
<dbReference type="AlphaFoldDB" id="A0A2A9CQ79"/>
<feature type="domain" description="Acyl-CoA thioesterase-like N-terminal HotDog" evidence="4">
    <location>
        <begin position="33"/>
        <end position="112"/>
    </location>
</feature>
<dbReference type="GO" id="GO:0009062">
    <property type="term" value="P:fatty acid catabolic process"/>
    <property type="evidence" value="ECO:0007669"/>
    <property type="project" value="TreeGrafter"/>
</dbReference>
<protein>
    <submittedName>
        <fullName evidence="5">Acyl-CoA thioesterase-2</fullName>
    </submittedName>
</protein>
<dbReference type="Gene3D" id="2.40.160.210">
    <property type="entry name" value="Acyl-CoA thioesterase, double hotdog domain"/>
    <property type="match status" value="1"/>
</dbReference>
<evidence type="ECO:0000259" key="3">
    <source>
        <dbReference type="Pfam" id="PF02551"/>
    </source>
</evidence>
<dbReference type="Pfam" id="PF13622">
    <property type="entry name" value="4HBT_3"/>
    <property type="match status" value="1"/>
</dbReference>
<dbReference type="OrthoDB" id="9781019at2"/>
<dbReference type="Pfam" id="PF02551">
    <property type="entry name" value="Acyl_CoA_thio"/>
    <property type="match status" value="1"/>
</dbReference>